<feature type="chain" id="PRO_5035249743" evidence="1">
    <location>
        <begin position="33"/>
        <end position="113"/>
    </location>
</feature>
<protein>
    <submittedName>
        <fullName evidence="2">Uncharacterized protein</fullName>
    </submittedName>
</protein>
<evidence type="ECO:0000313" key="3">
    <source>
        <dbReference type="Proteomes" id="UP000729402"/>
    </source>
</evidence>
<keyword evidence="1" id="KW-0732">Signal</keyword>
<accession>A0A8J5VYQ5</accession>
<name>A0A8J5VYQ5_ZIZPA</name>
<dbReference type="EMBL" id="JAAALK010000285">
    <property type="protein sequence ID" value="KAG8064098.1"/>
    <property type="molecule type" value="Genomic_DNA"/>
</dbReference>
<sequence length="113" mass="11890">MHPSSGRVGLIPFLFFLLLLLLSFTTNPQGEGGGGDGDGDGDGDGGSCRVCAGVDRQAARKAEKLAGAGRGQLVRPSGRRRKAAGFARNGRIRFIHPDRMSSSFCISFSPLLL</sequence>
<comment type="caution">
    <text evidence="2">The sequence shown here is derived from an EMBL/GenBank/DDBJ whole genome shotgun (WGS) entry which is preliminary data.</text>
</comment>
<gene>
    <name evidence="2" type="ORF">GUJ93_ZPchr0004g39786</name>
</gene>
<evidence type="ECO:0000256" key="1">
    <source>
        <dbReference type="SAM" id="SignalP"/>
    </source>
</evidence>
<reference evidence="2" key="1">
    <citation type="journal article" date="2021" name="bioRxiv">
        <title>Whole Genome Assembly and Annotation of Northern Wild Rice, Zizania palustris L., Supports a Whole Genome Duplication in the Zizania Genus.</title>
        <authorList>
            <person name="Haas M."/>
            <person name="Kono T."/>
            <person name="Macchietto M."/>
            <person name="Millas R."/>
            <person name="McGilp L."/>
            <person name="Shao M."/>
            <person name="Duquette J."/>
            <person name="Hirsch C.N."/>
            <person name="Kimball J."/>
        </authorList>
    </citation>
    <scope>NUCLEOTIDE SEQUENCE</scope>
    <source>
        <tissue evidence="2">Fresh leaf tissue</tissue>
    </source>
</reference>
<keyword evidence="3" id="KW-1185">Reference proteome</keyword>
<dbReference type="AlphaFoldDB" id="A0A8J5VYQ5"/>
<proteinExistence type="predicted"/>
<feature type="signal peptide" evidence="1">
    <location>
        <begin position="1"/>
        <end position="32"/>
    </location>
</feature>
<organism evidence="2 3">
    <name type="scientific">Zizania palustris</name>
    <name type="common">Northern wild rice</name>
    <dbReference type="NCBI Taxonomy" id="103762"/>
    <lineage>
        <taxon>Eukaryota</taxon>
        <taxon>Viridiplantae</taxon>
        <taxon>Streptophyta</taxon>
        <taxon>Embryophyta</taxon>
        <taxon>Tracheophyta</taxon>
        <taxon>Spermatophyta</taxon>
        <taxon>Magnoliopsida</taxon>
        <taxon>Liliopsida</taxon>
        <taxon>Poales</taxon>
        <taxon>Poaceae</taxon>
        <taxon>BOP clade</taxon>
        <taxon>Oryzoideae</taxon>
        <taxon>Oryzeae</taxon>
        <taxon>Zizaniinae</taxon>
        <taxon>Zizania</taxon>
    </lineage>
</organism>
<reference evidence="2" key="2">
    <citation type="submission" date="2021-02" db="EMBL/GenBank/DDBJ databases">
        <authorList>
            <person name="Kimball J.A."/>
            <person name="Haas M.W."/>
            <person name="Macchietto M."/>
            <person name="Kono T."/>
            <person name="Duquette J."/>
            <person name="Shao M."/>
        </authorList>
    </citation>
    <scope>NUCLEOTIDE SEQUENCE</scope>
    <source>
        <tissue evidence="2">Fresh leaf tissue</tissue>
    </source>
</reference>
<evidence type="ECO:0000313" key="2">
    <source>
        <dbReference type="EMBL" id="KAG8064098.1"/>
    </source>
</evidence>
<dbReference type="Proteomes" id="UP000729402">
    <property type="component" value="Unassembled WGS sequence"/>
</dbReference>